<dbReference type="OrthoDB" id="1202594at2"/>
<dbReference type="Proteomes" id="UP000003053">
    <property type="component" value="Unassembled WGS sequence"/>
</dbReference>
<evidence type="ECO:0000313" key="2">
    <source>
        <dbReference type="Proteomes" id="UP000003053"/>
    </source>
</evidence>
<dbReference type="EMBL" id="AAOG01000003">
    <property type="protein sequence ID" value="EAR12104.1"/>
    <property type="molecule type" value="Genomic_DNA"/>
</dbReference>
<dbReference type="eggNOG" id="ENOG50312F9">
    <property type="taxonomic scope" value="Bacteria"/>
</dbReference>
<gene>
    <name evidence="1" type="ORF">PI23P_12242</name>
</gene>
<protein>
    <recommendedName>
        <fullName evidence="3">Lipoprotein</fullName>
    </recommendedName>
</protein>
<name>A4C1V1_9FLAO</name>
<dbReference type="STRING" id="313594.PI23P_12242"/>
<sequence length="159" mass="19208">MKYTKFYFLGFILFWYSCASKETKFSIYKYSLEARVAENFILNTREKDSLMLYEYTSAKDSVLPNTYRYLADKEMLKFKSRTFISTRMKYRFDNYVFTIYQEETVQDTAVTLVFNKDYGLFASLGFGENFIFTKEEMLPKIEEYNFKRLFRSLNSVRTE</sequence>
<dbReference type="PROSITE" id="PS51257">
    <property type="entry name" value="PROKAR_LIPOPROTEIN"/>
    <property type="match status" value="1"/>
</dbReference>
<dbReference type="RefSeq" id="WP_004571068.1">
    <property type="nucleotide sequence ID" value="NZ_CH724148.1"/>
</dbReference>
<evidence type="ECO:0008006" key="3">
    <source>
        <dbReference type="Google" id="ProtNLM"/>
    </source>
</evidence>
<dbReference type="HOGENOM" id="CLU_1659149_0_0_10"/>
<organism evidence="1 2">
    <name type="scientific">Polaribacter irgensii 23-P</name>
    <dbReference type="NCBI Taxonomy" id="313594"/>
    <lineage>
        <taxon>Bacteria</taxon>
        <taxon>Pseudomonadati</taxon>
        <taxon>Bacteroidota</taxon>
        <taxon>Flavobacteriia</taxon>
        <taxon>Flavobacteriales</taxon>
        <taxon>Flavobacteriaceae</taxon>
    </lineage>
</organism>
<proteinExistence type="predicted"/>
<accession>A4C1V1</accession>
<reference evidence="1 2" key="1">
    <citation type="submission" date="2006-02" db="EMBL/GenBank/DDBJ databases">
        <authorList>
            <person name="Murray A."/>
            <person name="Staley J."/>
            <person name="Ferriera S."/>
            <person name="Johnson J."/>
            <person name="Kravitz S."/>
            <person name="Halpern A."/>
            <person name="Remington K."/>
            <person name="Beeson K."/>
            <person name="Tran B."/>
            <person name="Rogers Y.-H."/>
            <person name="Friedman R."/>
            <person name="Venter J.C."/>
        </authorList>
    </citation>
    <scope>NUCLEOTIDE SEQUENCE [LARGE SCALE GENOMIC DNA]</scope>
    <source>
        <strain evidence="1 2">23-P</strain>
    </source>
</reference>
<evidence type="ECO:0000313" key="1">
    <source>
        <dbReference type="EMBL" id="EAR12104.1"/>
    </source>
</evidence>
<dbReference type="AlphaFoldDB" id="A4C1V1"/>
<comment type="caution">
    <text evidence="1">The sequence shown here is derived from an EMBL/GenBank/DDBJ whole genome shotgun (WGS) entry which is preliminary data.</text>
</comment>
<keyword evidence="2" id="KW-1185">Reference proteome</keyword>